<evidence type="ECO:0000313" key="1">
    <source>
        <dbReference type="EMBL" id="POV97180.1"/>
    </source>
</evidence>
<proteinExistence type="predicted"/>
<dbReference type="AlphaFoldDB" id="A0A2S4UIV1"/>
<accession>A0A2S4UIV1</accession>
<dbReference type="Proteomes" id="UP000239156">
    <property type="component" value="Unassembled WGS sequence"/>
</dbReference>
<keyword evidence="2" id="KW-1185">Reference proteome</keyword>
<name>A0A2S4UIV1_9BASI</name>
<gene>
    <name evidence="1" type="ORF">PSTT_15221</name>
</gene>
<dbReference type="VEuPathDB" id="FungiDB:PSTT_15221"/>
<comment type="caution">
    <text evidence="1">The sequence shown here is derived from an EMBL/GenBank/DDBJ whole genome shotgun (WGS) entry which is preliminary data.</text>
</comment>
<reference evidence="1" key="1">
    <citation type="submission" date="2017-12" db="EMBL/GenBank/DDBJ databases">
        <title>Gene loss provides genomic basis for host adaptation in cereal stripe rust fungi.</title>
        <authorList>
            <person name="Xia C."/>
        </authorList>
    </citation>
    <scope>NUCLEOTIDE SEQUENCE [LARGE SCALE GENOMIC DNA]</scope>
    <source>
        <strain evidence="1">93-210</strain>
    </source>
</reference>
<protein>
    <submittedName>
        <fullName evidence="1">Uncharacterized protein</fullName>
    </submittedName>
</protein>
<sequence length="220" mass="25345">MPRKSDWQKVLEGMETALVGSLWKMKMADQKSKVVQTNPTHQLTFNFLITAILRKKNLLPEKHQLLHINIALVNYHLKKSAIKLHDDILQSRLQRTKYWVSVLLKLIDQLSSARYSVPRVPRPRIATISKTYEVLTSTSEEVFMIYARMTRKSFFSLADDIKNHYIFYNNSTNPQAPAEMQLLVALSHLGLYGNGGSPHVLAQYYNISGEFHPAPNMSYR</sequence>
<dbReference type="VEuPathDB" id="FungiDB:PSHT_08324"/>
<organism evidence="1 2">
    <name type="scientific">Puccinia striiformis</name>
    <dbReference type="NCBI Taxonomy" id="27350"/>
    <lineage>
        <taxon>Eukaryota</taxon>
        <taxon>Fungi</taxon>
        <taxon>Dikarya</taxon>
        <taxon>Basidiomycota</taxon>
        <taxon>Pucciniomycotina</taxon>
        <taxon>Pucciniomycetes</taxon>
        <taxon>Pucciniales</taxon>
        <taxon>Pucciniaceae</taxon>
        <taxon>Puccinia</taxon>
    </lineage>
</organism>
<evidence type="ECO:0000313" key="2">
    <source>
        <dbReference type="Proteomes" id="UP000239156"/>
    </source>
</evidence>
<dbReference type="EMBL" id="PKSL01000270">
    <property type="protein sequence ID" value="POV97180.1"/>
    <property type="molecule type" value="Genomic_DNA"/>
</dbReference>